<dbReference type="InParanoid" id="K1VCV3"/>
<dbReference type="OMA" id="SHIGRRW"/>
<gene>
    <name evidence="2" type="ORF">A1Q2_07087</name>
</gene>
<proteinExistence type="predicted"/>
<evidence type="ECO:0000256" key="1">
    <source>
        <dbReference type="SAM" id="MobiDB-lite"/>
    </source>
</evidence>
<keyword evidence="3" id="KW-1185">Reference proteome</keyword>
<feature type="compositionally biased region" description="Polar residues" evidence="1">
    <location>
        <begin position="390"/>
        <end position="416"/>
    </location>
</feature>
<feature type="region of interest" description="Disordered" evidence="1">
    <location>
        <begin position="707"/>
        <end position="726"/>
    </location>
</feature>
<feature type="compositionally biased region" description="Pro residues" evidence="1">
    <location>
        <begin position="373"/>
        <end position="383"/>
    </location>
</feature>
<dbReference type="Proteomes" id="UP000006757">
    <property type="component" value="Unassembled WGS sequence"/>
</dbReference>
<feature type="compositionally biased region" description="Polar residues" evidence="1">
    <location>
        <begin position="433"/>
        <end position="444"/>
    </location>
</feature>
<dbReference type="HOGENOM" id="CLU_381392_0_0_1"/>
<accession>K1VCV3</accession>
<feature type="region of interest" description="Disordered" evidence="1">
    <location>
        <begin position="338"/>
        <end position="620"/>
    </location>
</feature>
<sequence>MAHFCPIPSSHSFHGELKEEATAVISAVNDANVSLVHISSQLPPASSARSLFVLPSDPRCRSGPTYILQHVDLAQQPLEEVVIVALELVRLPRPRSRARHARGHTPAKGGLGVLARLGTGPRPRRASAGGTEPAPRSTTIWRGVGPEPGSRPARRRVEHGRVAPLRVVSVHAREPVVSSSSTNGARDGMQRSAVRRDHLWCGDQPEHWNGYRYDHHQPAPLQSFSQNYSACLHHPYGCFCHTRYATLTTASYSSQPYRGIFQPVPPYPKYGEYPISNQAAATSAHSPEVALYSSHIGRRWSPPPKYSVYPDAPWASPTSSTVIPRCPEAYWPTERRMQAHSTGGSMGITPGTLADRTPSPLRAKESTHRLYNPSPPPAPPPTPAGYALVQSVSETPSSVKSCPASLQSRQPFTSPSPGYREQGMLNRVPPSGYHQSRSPTRAANPTSPPATMSQPPQPPGSREWEGSPLGKLLRLSRSEPAASPRSPKMRRHRAHRDNSPHQVSVAPLSPIQEERGRAVPCSPSAARKPPQQAEPRSRSRSRYLSSSRTPPTPPPTPNVGSGSPYPDRHTDKVVGLSNRPSPLVSTPRSTRAVSNSPSAAPSPAPTMHPHQQHRWSSPKPDGLAFRAKIIRRLESKLRVRGSSSNWSADANSDLSRNTHDIVSSRDRFDRRDHFAITCSSDLCEASNRRVNFAPVVRVEPYLRGAPLYPPPGTPNELGYDATPSRF</sequence>
<dbReference type="EMBL" id="AMBO01000386">
    <property type="protein sequence ID" value="EKC98595.1"/>
    <property type="molecule type" value="Genomic_DNA"/>
</dbReference>
<feature type="compositionally biased region" description="Polar residues" evidence="1">
    <location>
        <begin position="578"/>
        <end position="591"/>
    </location>
</feature>
<name>K1VCV3_TRIAC</name>
<organism evidence="2 3">
    <name type="scientific">Trichosporon asahii var. asahii (strain CBS 8904)</name>
    <name type="common">Yeast</name>
    <dbReference type="NCBI Taxonomy" id="1220162"/>
    <lineage>
        <taxon>Eukaryota</taxon>
        <taxon>Fungi</taxon>
        <taxon>Dikarya</taxon>
        <taxon>Basidiomycota</taxon>
        <taxon>Agaricomycotina</taxon>
        <taxon>Tremellomycetes</taxon>
        <taxon>Trichosporonales</taxon>
        <taxon>Trichosporonaceae</taxon>
        <taxon>Trichosporon</taxon>
    </lineage>
</organism>
<protein>
    <submittedName>
        <fullName evidence="2">Uncharacterized protein</fullName>
    </submittedName>
</protein>
<evidence type="ECO:0000313" key="2">
    <source>
        <dbReference type="EMBL" id="EKC98595.1"/>
    </source>
</evidence>
<comment type="caution">
    <text evidence="2">The sequence shown here is derived from an EMBL/GenBank/DDBJ whole genome shotgun (WGS) entry which is preliminary data.</text>
</comment>
<dbReference type="AlphaFoldDB" id="K1VCV3"/>
<feature type="region of interest" description="Disordered" evidence="1">
    <location>
        <begin position="97"/>
        <end position="154"/>
    </location>
</feature>
<evidence type="ECO:0000313" key="3">
    <source>
        <dbReference type="Proteomes" id="UP000006757"/>
    </source>
</evidence>
<reference evidence="2 3" key="1">
    <citation type="journal article" date="2012" name="Eukaryot. Cell">
        <title>Genome sequence of the Trichosporon asahii environmental strain CBS 8904.</title>
        <authorList>
            <person name="Yang R.Y."/>
            <person name="Li H.T."/>
            <person name="Zhu H."/>
            <person name="Zhou G.P."/>
            <person name="Wang M."/>
            <person name="Wang L."/>
        </authorList>
    </citation>
    <scope>NUCLEOTIDE SEQUENCE [LARGE SCALE GENOMIC DNA]</scope>
    <source>
        <strain evidence="2 3">CBS 8904</strain>
    </source>
</reference>